<keyword evidence="2" id="KW-0378">Hydrolase</keyword>
<protein>
    <recommendedName>
        <fullName evidence="8">GDSL esterase/lipase</fullName>
    </recommendedName>
</protein>
<evidence type="ECO:0000256" key="2">
    <source>
        <dbReference type="ARBA" id="ARBA00022801"/>
    </source>
</evidence>
<dbReference type="PANTHER" id="PTHR46020:SF32">
    <property type="entry name" value="GDSL ESTERASE_LIPASE"/>
    <property type="match status" value="1"/>
</dbReference>
<dbReference type="InterPro" id="IPR001087">
    <property type="entry name" value="GDSL"/>
</dbReference>
<dbReference type="Proteomes" id="UP001346149">
    <property type="component" value="Unassembled WGS sequence"/>
</dbReference>
<proteinExistence type="inferred from homology"/>
<dbReference type="InterPro" id="IPR036514">
    <property type="entry name" value="SGNH_hydro_sf"/>
</dbReference>
<keyword evidence="5" id="KW-0732">Signal</keyword>
<feature type="signal peptide" evidence="5">
    <location>
        <begin position="1"/>
        <end position="30"/>
    </location>
</feature>
<accession>A0AAN7MXI5</accession>
<feature type="chain" id="PRO_5042937577" description="GDSL esterase/lipase" evidence="5">
    <location>
        <begin position="31"/>
        <end position="346"/>
    </location>
</feature>
<keyword evidence="3" id="KW-0442">Lipid degradation</keyword>
<organism evidence="6 7">
    <name type="scientific">Trapa natans</name>
    <name type="common">Water chestnut</name>
    <dbReference type="NCBI Taxonomy" id="22666"/>
    <lineage>
        <taxon>Eukaryota</taxon>
        <taxon>Viridiplantae</taxon>
        <taxon>Streptophyta</taxon>
        <taxon>Embryophyta</taxon>
        <taxon>Tracheophyta</taxon>
        <taxon>Spermatophyta</taxon>
        <taxon>Magnoliopsida</taxon>
        <taxon>eudicotyledons</taxon>
        <taxon>Gunneridae</taxon>
        <taxon>Pentapetalae</taxon>
        <taxon>rosids</taxon>
        <taxon>malvids</taxon>
        <taxon>Myrtales</taxon>
        <taxon>Lythraceae</taxon>
        <taxon>Trapa</taxon>
    </lineage>
</organism>
<dbReference type="AlphaFoldDB" id="A0AAN7MXI5"/>
<reference evidence="6 7" key="1">
    <citation type="journal article" date="2023" name="Hortic Res">
        <title>Pangenome of water caltrop reveals structural variations and asymmetric subgenome divergence after allopolyploidization.</title>
        <authorList>
            <person name="Zhang X."/>
            <person name="Chen Y."/>
            <person name="Wang L."/>
            <person name="Yuan Y."/>
            <person name="Fang M."/>
            <person name="Shi L."/>
            <person name="Lu R."/>
            <person name="Comes H.P."/>
            <person name="Ma Y."/>
            <person name="Chen Y."/>
            <person name="Huang G."/>
            <person name="Zhou Y."/>
            <person name="Zheng Z."/>
            <person name="Qiu Y."/>
        </authorList>
    </citation>
    <scope>NUCLEOTIDE SEQUENCE [LARGE SCALE GENOMIC DNA]</scope>
    <source>
        <strain evidence="6">F231</strain>
    </source>
</reference>
<evidence type="ECO:0000313" key="6">
    <source>
        <dbReference type="EMBL" id="KAK4800168.1"/>
    </source>
</evidence>
<evidence type="ECO:0000256" key="1">
    <source>
        <dbReference type="ARBA" id="ARBA00008668"/>
    </source>
</evidence>
<sequence>MGPQISVLISSFPCLLPLLLSLIAGNHVEASYMDRRVFAFRPTKMFVFGDSYADTGNTWKNESTAWKVPYGFTYPGKPSGRWSSGHILTDYLALSFGLKSPIPYQWRQAGAKYLKYGMNFAHGGTGVTETLVAYPNMTAQIGLFEQLIKDSTFSSGGLNTSVTLVTLSGNDYSAYLARDRSFAGLPAFITSVVMQLKTNLRRIYDIGARKVAVGELQPLGCLPSNTAANSFQQCNGTVNLLVGLHNQLLRQAVADLNNQTSSSTFIILDLYDSFMSVLNGTGDSKFETPLTPCCSGVNSGFYCGSVDGNGTKMYTLCKDPESRLFWDSNHPTQAGWRAVFSGLSAS</sequence>
<evidence type="ECO:0000256" key="5">
    <source>
        <dbReference type="SAM" id="SignalP"/>
    </source>
</evidence>
<keyword evidence="4" id="KW-0443">Lipid metabolism</keyword>
<evidence type="ECO:0000256" key="4">
    <source>
        <dbReference type="ARBA" id="ARBA00023098"/>
    </source>
</evidence>
<dbReference type="Pfam" id="PF00657">
    <property type="entry name" value="Lipase_GDSL"/>
    <property type="match status" value="1"/>
</dbReference>
<dbReference type="GO" id="GO:0016042">
    <property type="term" value="P:lipid catabolic process"/>
    <property type="evidence" value="ECO:0007669"/>
    <property type="project" value="UniProtKB-KW"/>
</dbReference>
<gene>
    <name evidence="6" type="ORF">SAY86_025533</name>
</gene>
<dbReference type="EMBL" id="JAXQNO010000004">
    <property type="protein sequence ID" value="KAK4800168.1"/>
    <property type="molecule type" value="Genomic_DNA"/>
</dbReference>
<evidence type="ECO:0000256" key="3">
    <source>
        <dbReference type="ARBA" id="ARBA00022963"/>
    </source>
</evidence>
<evidence type="ECO:0008006" key="8">
    <source>
        <dbReference type="Google" id="ProtNLM"/>
    </source>
</evidence>
<dbReference type="SUPFAM" id="SSF52266">
    <property type="entry name" value="SGNH hydrolase"/>
    <property type="match status" value="1"/>
</dbReference>
<comment type="caution">
    <text evidence="6">The sequence shown here is derived from an EMBL/GenBank/DDBJ whole genome shotgun (WGS) entry which is preliminary data.</text>
</comment>
<dbReference type="Gene3D" id="3.40.50.1110">
    <property type="entry name" value="SGNH hydrolase"/>
    <property type="match status" value="1"/>
</dbReference>
<dbReference type="GO" id="GO:0016788">
    <property type="term" value="F:hydrolase activity, acting on ester bonds"/>
    <property type="evidence" value="ECO:0007669"/>
    <property type="project" value="InterPro"/>
</dbReference>
<name>A0AAN7MXI5_TRANT</name>
<evidence type="ECO:0000313" key="7">
    <source>
        <dbReference type="Proteomes" id="UP001346149"/>
    </source>
</evidence>
<dbReference type="PANTHER" id="PTHR46020">
    <property type="entry name" value="OSJNBB0059K02.9 PROTEIN"/>
    <property type="match status" value="1"/>
</dbReference>
<keyword evidence="7" id="KW-1185">Reference proteome</keyword>
<comment type="similarity">
    <text evidence="1">Belongs to the 'GDSL' lipolytic enzyme family.</text>
</comment>